<dbReference type="AlphaFoldDB" id="A0A7L6AYM6"/>
<feature type="domain" description="RHS protein conserved region" evidence="1">
    <location>
        <begin position="41"/>
        <end position="76"/>
    </location>
</feature>
<reference evidence="2" key="1">
    <citation type="submission" date="2020-06" db="EMBL/GenBank/DDBJ databases">
        <title>Analysis procedures for assessing recovery of high quality, complete, closed genomes from Nanopore long read metagenome sequencing.</title>
        <authorList>
            <person name="Bessarab I."/>
            <person name="Arumugam K."/>
            <person name="Haryono M."/>
            <person name="Liu X."/>
            <person name="Roy S."/>
            <person name="Zuniga-Montanez R.E."/>
            <person name="Qiu G."/>
            <person name="Drautz-Moses D.I."/>
            <person name="Law Y.Y."/>
            <person name="Wuertz S."/>
            <person name="Lauro F.M."/>
            <person name="Huson D.H."/>
            <person name="Williams R.B."/>
        </authorList>
    </citation>
    <scope>NUCLEOTIDE SEQUENCE [LARGE SCALE GENOMIC DNA]</scope>
    <source>
        <strain evidence="2">SSD2</strain>
    </source>
</reference>
<keyword evidence="3" id="KW-1185">Reference proteome</keyword>
<protein>
    <submittedName>
        <fullName evidence="2">RHS domain-containing protein</fullName>
    </submittedName>
</protein>
<organism evidence="2 3">
    <name type="scientific">Candidatus Thiothrix singaporensis</name>
    <dbReference type="NCBI Taxonomy" id="2799669"/>
    <lineage>
        <taxon>Bacteria</taxon>
        <taxon>Pseudomonadati</taxon>
        <taxon>Pseudomonadota</taxon>
        <taxon>Gammaproteobacteria</taxon>
        <taxon>Thiotrichales</taxon>
        <taxon>Thiotrichaceae</taxon>
        <taxon>Thiothrix</taxon>
    </lineage>
</organism>
<proteinExistence type="predicted"/>
<dbReference type="InterPro" id="IPR001826">
    <property type="entry name" value="RHS"/>
</dbReference>
<dbReference type="Proteomes" id="UP000510621">
    <property type="component" value="Chromosome"/>
</dbReference>
<dbReference type="Pfam" id="PF03527">
    <property type="entry name" value="RHS"/>
    <property type="match status" value="1"/>
</dbReference>
<accession>A0A7L6AYM6</accession>
<gene>
    <name evidence="2" type="ORF">HZT40_19625</name>
</gene>
<dbReference type="PRINTS" id="PR00394">
    <property type="entry name" value="RHSPROTEIN"/>
</dbReference>
<dbReference type="InterPro" id="IPR022385">
    <property type="entry name" value="Rhs_assc_core"/>
</dbReference>
<dbReference type="PANTHER" id="PTHR32305:SF15">
    <property type="entry name" value="PROTEIN RHSA-RELATED"/>
    <property type="match status" value="1"/>
</dbReference>
<dbReference type="PANTHER" id="PTHR32305">
    <property type="match status" value="1"/>
</dbReference>
<dbReference type="InterPro" id="IPR050708">
    <property type="entry name" value="T6SS_VgrG/RHS"/>
</dbReference>
<name>A0A7L6AYM6_9GAMM</name>
<evidence type="ECO:0000313" key="3">
    <source>
        <dbReference type="Proteomes" id="UP000510621"/>
    </source>
</evidence>
<dbReference type="NCBIfam" id="TIGR03696">
    <property type="entry name" value="Rhs_assc_core"/>
    <property type="match status" value="1"/>
</dbReference>
<dbReference type="KEGG" id="this:HZT40_19625"/>
<dbReference type="EMBL" id="CP059265">
    <property type="protein sequence ID" value="QLQ34304.1"/>
    <property type="molecule type" value="Genomic_DNA"/>
</dbReference>
<evidence type="ECO:0000259" key="1">
    <source>
        <dbReference type="Pfam" id="PF03527"/>
    </source>
</evidence>
<sequence length="236" mass="25257">METSSAGAVLATYIYDEAGTPLAIIQAANSPYNATAQDQVVYLHTDHLGTPRMATDSNRSIVWKWESDAFGSTVPQQDPDGDGKQTIVNLRFPGQYYDAESGLHQNWHRTYDPSLGCYISSDPIGLAGGVNIYGYVLNDPVNLMDLEGNLPSLPQGVVDAAAGFGDGLTGGLTSSARDMLDVDGGVNECSDTYHVAEVVGEYWPTSRGQHGYNIVKSAIKIQRSDPPVLGKTVQDA</sequence>
<dbReference type="Gene3D" id="2.180.10.10">
    <property type="entry name" value="RHS repeat-associated core"/>
    <property type="match status" value="1"/>
</dbReference>
<evidence type="ECO:0000313" key="2">
    <source>
        <dbReference type="EMBL" id="QLQ34304.1"/>
    </source>
</evidence>